<comment type="caution">
    <text evidence="1">The sequence shown here is derived from an EMBL/GenBank/DDBJ whole genome shotgun (WGS) entry which is preliminary data.</text>
</comment>
<name>A0ACC0IXL6_9ERIC</name>
<accession>A0ACC0IXL6</accession>
<sequence length="88" mass="10255">MSKPRGWSRSAPAPMYFILHRQLAWYSWQSCLCPGWFAGCFQFVCRDRSRWFNAGCWGYLTFSAYVVCCRQCRVSGSGAIWYCYACFG</sequence>
<evidence type="ECO:0000313" key="1">
    <source>
        <dbReference type="EMBL" id="KAI8029908.1"/>
    </source>
</evidence>
<reference evidence="1 2" key="1">
    <citation type="journal article" date="2022" name="Plant J.">
        <title>Chromosome-level genome of Camellia lanceoleosa provides a valuable resource for understanding genome evolution and self-incompatibility.</title>
        <authorList>
            <person name="Gong W."/>
            <person name="Xiao S."/>
            <person name="Wang L."/>
            <person name="Liao Z."/>
            <person name="Chang Y."/>
            <person name="Mo W."/>
            <person name="Hu G."/>
            <person name="Li W."/>
            <person name="Zhao G."/>
            <person name="Zhu H."/>
            <person name="Hu X."/>
            <person name="Ji K."/>
            <person name="Xiang X."/>
            <person name="Song Q."/>
            <person name="Yuan D."/>
            <person name="Jin S."/>
            <person name="Zhang L."/>
        </authorList>
    </citation>
    <scope>NUCLEOTIDE SEQUENCE [LARGE SCALE GENOMIC DNA]</scope>
    <source>
        <strain evidence="1">SQ_2022a</strain>
    </source>
</reference>
<proteinExistence type="predicted"/>
<dbReference type="Proteomes" id="UP001060215">
    <property type="component" value="Chromosome 1"/>
</dbReference>
<dbReference type="EMBL" id="CM045758">
    <property type="protein sequence ID" value="KAI8029908.1"/>
    <property type="molecule type" value="Genomic_DNA"/>
</dbReference>
<keyword evidence="2" id="KW-1185">Reference proteome</keyword>
<evidence type="ECO:0000313" key="2">
    <source>
        <dbReference type="Proteomes" id="UP001060215"/>
    </source>
</evidence>
<organism evidence="1 2">
    <name type="scientific">Camellia lanceoleosa</name>
    <dbReference type="NCBI Taxonomy" id="1840588"/>
    <lineage>
        <taxon>Eukaryota</taxon>
        <taxon>Viridiplantae</taxon>
        <taxon>Streptophyta</taxon>
        <taxon>Embryophyta</taxon>
        <taxon>Tracheophyta</taxon>
        <taxon>Spermatophyta</taxon>
        <taxon>Magnoliopsida</taxon>
        <taxon>eudicotyledons</taxon>
        <taxon>Gunneridae</taxon>
        <taxon>Pentapetalae</taxon>
        <taxon>asterids</taxon>
        <taxon>Ericales</taxon>
        <taxon>Theaceae</taxon>
        <taxon>Camellia</taxon>
    </lineage>
</organism>
<gene>
    <name evidence="1" type="ORF">LOK49_LG01G02054</name>
</gene>
<protein>
    <submittedName>
        <fullName evidence="1">Uncharacterized protein</fullName>
    </submittedName>
</protein>